<keyword evidence="2" id="KW-1185">Reference proteome</keyword>
<dbReference type="EMBL" id="FOGI01000011">
    <property type="protein sequence ID" value="SES35851.1"/>
    <property type="molecule type" value="Genomic_DNA"/>
</dbReference>
<dbReference type="STRING" id="155974.SAMN04487818_11154"/>
<reference evidence="2" key="1">
    <citation type="submission" date="2016-10" db="EMBL/GenBank/DDBJ databases">
        <authorList>
            <person name="Varghese N."/>
            <person name="Submissions S."/>
        </authorList>
    </citation>
    <scope>NUCLEOTIDE SEQUENCE [LARGE SCALE GENOMIC DNA]</scope>
    <source>
        <strain evidence="2">DSM 44260</strain>
    </source>
</reference>
<organism evidence="1 2">
    <name type="scientific">Actinokineospora terrae</name>
    <dbReference type="NCBI Taxonomy" id="155974"/>
    <lineage>
        <taxon>Bacteria</taxon>
        <taxon>Bacillati</taxon>
        <taxon>Actinomycetota</taxon>
        <taxon>Actinomycetes</taxon>
        <taxon>Pseudonocardiales</taxon>
        <taxon>Pseudonocardiaceae</taxon>
        <taxon>Actinokineospora</taxon>
    </lineage>
</organism>
<evidence type="ECO:0000313" key="1">
    <source>
        <dbReference type="EMBL" id="SES35851.1"/>
    </source>
</evidence>
<name>A0A1H9WPW6_9PSEU</name>
<proteinExistence type="predicted"/>
<dbReference type="Proteomes" id="UP000199051">
    <property type="component" value="Unassembled WGS sequence"/>
</dbReference>
<sequence length="47" mass="5220">MLDPSLWPYPPAAVEAGMTVAWLTIEDLGDPVRRHRTDDSITRALAN</sequence>
<gene>
    <name evidence="1" type="ORF">SAMN04487818_11154</name>
</gene>
<protein>
    <submittedName>
        <fullName evidence="1">Uncharacterized protein</fullName>
    </submittedName>
</protein>
<accession>A0A1H9WPW6</accession>
<dbReference type="RefSeq" id="WP_281245086.1">
    <property type="nucleotide sequence ID" value="NZ_FOGI01000011.1"/>
</dbReference>
<evidence type="ECO:0000313" key="2">
    <source>
        <dbReference type="Proteomes" id="UP000199051"/>
    </source>
</evidence>
<dbReference type="AlphaFoldDB" id="A0A1H9WPW6"/>